<dbReference type="EMBL" id="PTRA01000001">
    <property type="protein sequence ID" value="PQA59002.1"/>
    <property type="molecule type" value="Genomic_DNA"/>
</dbReference>
<dbReference type="Pfam" id="PF08450">
    <property type="entry name" value="SGL"/>
    <property type="match status" value="1"/>
</dbReference>
<feature type="signal peptide" evidence="1">
    <location>
        <begin position="1"/>
        <end position="18"/>
    </location>
</feature>
<comment type="caution">
    <text evidence="3">The sequence shown here is derived from an EMBL/GenBank/DDBJ whole genome shotgun (WGS) entry which is preliminary data.</text>
</comment>
<name>A0A2S7IMQ5_9BACT</name>
<gene>
    <name evidence="3" type="ORF">C5O19_04920</name>
</gene>
<protein>
    <submittedName>
        <fullName evidence="3">ATP/GTP-binding protein</fullName>
    </submittedName>
</protein>
<dbReference type="InterPro" id="IPR013658">
    <property type="entry name" value="SGL"/>
</dbReference>
<reference evidence="4" key="1">
    <citation type="submission" date="2018-02" db="EMBL/GenBank/DDBJ databases">
        <title>Genome sequencing of Solimonas sp. HR-BB.</title>
        <authorList>
            <person name="Lee Y."/>
            <person name="Jeon C.O."/>
        </authorList>
    </citation>
    <scope>NUCLEOTIDE SEQUENCE [LARGE SCALE GENOMIC DNA]</scope>
    <source>
        <strain evidence="4">HR-U</strain>
    </source>
</reference>
<proteinExistence type="predicted"/>
<evidence type="ECO:0000313" key="3">
    <source>
        <dbReference type="EMBL" id="PQA59002.1"/>
    </source>
</evidence>
<dbReference type="Gene3D" id="2.120.10.30">
    <property type="entry name" value="TolB, C-terminal domain"/>
    <property type="match status" value="1"/>
</dbReference>
<keyword evidence="1" id="KW-0732">Signal</keyword>
<organism evidence="3 4">
    <name type="scientific">Siphonobacter curvatus</name>
    <dbReference type="NCBI Taxonomy" id="2094562"/>
    <lineage>
        <taxon>Bacteria</taxon>
        <taxon>Pseudomonadati</taxon>
        <taxon>Bacteroidota</taxon>
        <taxon>Cytophagia</taxon>
        <taxon>Cytophagales</taxon>
        <taxon>Cytophagaceae</taxon>
        <taxon>Siphonobacter</taxon>
    </lineage>
</organism>
<keyword evidence="4" id="KW-1185">Reference proteome</keyword>
<evidence type="ECO:0000256" key="1">
    <source>
        <dbReference type="SAM" id="SignalP"/>
    </source>
</evidence>
<accession>A0A2S7IMQ5</accession>
<evidence type="ECO:0000313" key="4">
    <source>
        <dbReference type="Proteomes" id="UP000239590"/>
    </source>
</evidence>
<feature type="chain" id="PRO_5015639730" evidence="1">
    <location>
        <begin position="19"/>
        <end position="277"/>
    </location>
</feature>
<dbReference type="Proteomes" id="UP000239590">
    <property type="component" value="Unassembled WGS sequence"/>
</dbReference>
<dbReference type="OrthoDB" id="7675395at2"/>
<evidence type="ECO:0000259" key="2">
    <source>
        <dbReference type="Pfam" id="PF08450"/>
    </source>
</evidence>
<sequence length="277" mass="30151">MKYFVLITSLLTSLTASAQVQLQKLWETDSTQLRTPESVLVDPASSSIYVSNIDGKPWEADGKGFISTLAANGQVQTLKWAEGLNAPKGMGISKGKMYVADITEIAVINVRSGHIERKLKPEGAVNLNDVTVGPNGDVYVTDSGNSRIYHVKGKNVSVYLESPELQRPNGIKFVGDRMFVLTSGSGVFYEVNSDKSLKKLAEGLPSGDGIEPDGTNFFLSRWEGVLHYWYAADGKLVQVLDTRAQKKNCADIGIDQGKKVLYVPTFNGNTVAAYQIP</sequence>
<dbReference type="SUPFAM" id="SSF63829">
    <property type="entry name" value="Calcium-dependent phosphotriesterase"/>
    <property type="match status" value="1"/>
</dbReference>
<dbReference type="InterPro" id="IPR011042">
    <property type="entry name" value="6-blade_b-propeller_TolB-like"/>
</dbReference>
<dbReference type="AlphaFoldDB" id="A0A2S7IMQ5"/>
<feature type="domain" description="SMP-30/Gluconolactonase/LRE-like region" evidence="2">
    <location>
        <begin position="36"/>
        <end position="193"/>
    </location>
</feature>
<dbReference type="RefSeq" id="WP_104710166.1">
    <property type="nucleotide sequence ID" value="NZ_PTRA01000001.1"/>
</dbReference>